<feature type="domain" description="Large ribosomal subunit protein bL25 L25" evidence="4">
    <location>
        <begin position="12"/>
        <end position="94"/>
    </location>
</feature>
<evidence type="ECO:0000313" key="5">
    <source>
        <dbReference type="EMBL" id="CUX76774.1"/>
    </source>
</evidence>
<dbReference type="InterPro" id="IPR020056">
    <property type="entry name" value="Rbsml_bL25/Gln-tRNA_synth_N"/>
</dbReference>
<evidence type="ECO:0000259" key="4">
    <source>
        <dbReference type="Pfam" id="PF01386"/>
    </source>
</evidence>
<organism evidence="5 6">
    <name type="scientific">Tremblaya princeps</name>
    <dbReference type="NCBI Taxonomy" id="189385"/>
    <lineage>
        <taxon>Bacteria</taxon>
        <taxon>Pseudomonadati</taxon>
        <taxon>Pseudomonadota</taxon>
        <taxon>Betaproteobacteria</taxon>
        <taxon>Candidatus Tremblayella</taxon>
    </lineage>
</organism>
<dbReference type="Proteomes" id="UP000075242">
    <property type="component" value="Chromosome I"/>
</dbReference>
<keyword evidence="1 5" id="KW-0689">Ribosomal protein</keyword>
<dbReference type="GO" id="GO:0003735">
    <property type="term" value="F:structural constituent of ribosome"/>
    <property type="evidence" value="ECO:0007669"/>
    <property type="project" value="InterPro"/>
</dbReference>
<dbReference type="Pfam" id="PF01386">
    <property type="entry name" value="Ribosomal_L25p"/>
    <property type="match status" value="1"/>
</dbReference>
<dbReference type="Gene3D" id="2.40.240.10">
    <property type="entry name" value="Ribosomal Protein L25, Chain P"/>
    <property type="match status" value="1"/>
</dbReference>
<gene>
    <name evidence="5" type="primary">rplY</name>
    <name evidence="5" type="ORF">MHIR_TP00157</name>
</gene>
<protein>
    <recommendedName>
        <fullName evidence="3">50S ribosomal protein L25</fullName>
    </recommendedName>
</protein>
<accession>A0A143WNV9</accession>
<evidence type="ECO:0000256" key="1">
    <source>
        <dbReference type="ARBA" id="ARBA00022980"/>
    </source>
</evidence>
<evidence type="ECO:0000256" key="2">
    <source>
        <dbReference type="ARBA" id="ARBA00023274"/>
    </source>
</evidence>
<sequence>MPRPMLTYVAIDRARTGKAPSRRSRSRGYTPCTLRHGSVTAPILIRSAEADEILRRTLAGAQSHALSLRRRDLCVHVGYVQRHCVSSSLLCLDLVSAGRPMATLQPS</sequence>
<dbReference type="InterPro" id="IPR029751">
    <property type="entry name" value="Ribosomal_L25_dom"/>
</dbReference>
<keyword evidence="2" id="KW-0687">Ribonucleoprotein</keyword>
<dbReference type="GO" id="GO:0006412">
    <property type="term" value="P:translation"/>
    <property type="evidence" value="ECO:0007669"/>
    <property type="project" value="InterPro"/>
</dbReference>
<reference evidence="6" key="1">
    <citation type="submission" date="2016-01" db="EMBL/GenBank/DDBJ databases">
        <authorList>
            <person name="Husnik F."/>
        </authorList>
    </citation>
    <scope>NUCLEOTIDE SEQUENCE [LARGE SCALE GENOMIC DNA]</scope>
</reference>
<evidence type="ECO:0000313" key="6">
    <source>
        <dbReference type="Proteomes" id="UP000075242"/>
    </source>
</evidence>
<dbReference type="GO" id="GO:0005840">
    <property type="term" value="C:ribosome"/>
    <property type="evidence" value="ECO:0007669"/>
    <property type="project" value="UniProtKB-KW"/>
</dbReference>
<dbReference type="SUPFAM" id="SSF50715">
    <property type="entry name" value="Ribosomal protein L25-like"/>
    <property type="match status" value="1"/>
</dbReference>
<proteinExistence type="predicted"/>
<dbReference type="EMBL" id="LN999011">
    <property type="protein sequence ID" value="CUX76774.1"/>
    <property type="molecule type" value="Genomic_DNA"/>
</dbReference>
<dbReference type="AlphaFoldDB" id="A0A143WNV9"/>
<dbReference type="InterPro" id="IPR011035">
    <property type="entry name" value="Ribosomal_bL25/Gln-tRNA_synth"/>
</dbReference>
<dbReference type="GO" id="GO:1990904">
    <property type="term" value="C:ribonucleoprotein complex"/>
    <property type="evidence" value="ECO:0007669"/>
    <property type="project" value="UniProtKB-KW"/>
</dbReference>
<name>A0A143WNV9_TREPR</name>
<evidence type="ECO:0000256" key="3">
    <source>
        <dbReference type="ARBA" id="ARBA00035479"/>
    </source>
</evidence>